<keyword evidence="1" id="KW-0732">Signal</keyword>
<sequence length="166" mass="18508">MTDAFQQPLFGSYFVALLLLPLASSCESTKPMASVTADYINIVYPFLQNIEKNITALLGNASCQEKNHTCEENKEIISIHKLACSIPFNKPKRGGISKIKCELKELTGNIEASLGCDCPKNQDHNGSQLNCTHAQHRTLTRKRLCIMHSIVSDLRSCYGRLTEKYS</sequence>
<reference evidence="2" key="1">
    <citation type="submission" date="2021-01" db="EMBL/GenBank/DDBJ databases">
        <authorList>
            <person name="Zahm M."/>
            <person name="Roques C."/>
            <person name="Cabau C."/>
            <person name="Klopp C."/>
            <person name="Donnadieu C."/>
            <person name="Jouanno E."/>
            <person name="Lampietro C."/>
            <person name="Louis A."/>
            <person name="Herpin A."/>
            <person name="Echchiki A."/>
            <person name="Berthelot C."/>
            <person name="Parey E."/>
            <person name="Roest-Crollius H."/>
            <person name="Braasch I."/>
            <person name="Postlethwait J."/>
            <person name="Bobe J."/>
            <person name="Montfort J."/>
            <person name="Bouchez O."/>
            <person name="Begum T."/>
            <person name="Mejri S."/>
            <person name="Adams A."/>
            <person name="Chen W.-J."/>
            <person name="Guiguen Y."/>
        </authorList>
    </citation>
    <scope>NUCLEOTIDE SEQUENCE</scope>
    <source>
        <strain evidence="2">YG-15Mar2019-1</strain>
        <tissue evidence="2">Brain</tissue>
    </source>
</reference>
<dbReference type="InterPro" id="IPR038325">
    <property type="entry name" value="IL7_sf"/>
</dbReference>
<gene>
    <name evidence="2" type="ORF">MATL_G00035980</name>
</gene>
<dbReference type="OrthoDB" id="8889101at2759"/>
<dbReference type="Gene3D" id="1.20.1250.50">
    <property type="match status" value="1"/>
</dbReference>
<organism evidence="2 3">
    <name type="scientific">Megalops atlanticus</name>
    <name type="common">Tarpon</name>
    <name type="synonym">Clupea gigantea</name>
    <dbReference type="NCBI Taxonomy" id="7932"/>
    <lineage>
        <taxon>Eukaryota</taxon>
        <taxon>Metazoa</taxon>
        <taxon>Chordata</taxon>
        <taxon>Craniata</taxon>
        <taxon>Vertebrata</taxon>
        <taxon>Euteleostomi</taxon>
        <taxon>Actinopterygii</taxon>
        <taxon>Neopterygii</taxon>
        <taxon>Teleostei</taxon>
        <taxon>Elopiformes</taxon>
        <taxon>Megalopidae</taxon>
        <taxon>Megalops</taxon>
    </lineage>
</organism>
<feature type="chain" id="PRO_5039444783" description="Interleukin-7" evidence="1">
    <location>
        <begin position="26"/>
        <end position="166"/>
    </location>
</feature>
<protein>
    <recommendedName>
        <fullName evidence="4">Interleukin-7</fullName>
    </recommendedName>
</protein>
<name>A0A9D3TGI5_MEGAT</name>
<evidence type="ECO:0000313" key="2">
    <source>
        <dbReference type="EMBL" id="KAG7488511.1"/>
    </source>
</evidence>
<keyword evidence="3" id="KW-1185">Reference proteome</keyword>
<comment type="caution">
    <text evidence="2">The sequence shown here is derived from an EMBL/GenBank/DDBJ whole genome shotgun (WGS) entry which is preliminary data.</text>
</comment>
<evidence type="ECO:0000313" key="3">
    <source>
        <dbReference type="Proteomes" id="UP001046870"/>
    </source>
</evidence>
<feature type="signal peptide" evidence="1">
    <location>
        <begin position="1"/>
        <end position="25"/>
    </location>
</feature>
<dbReference type="EMBL" id="JAFDVH010000002">
    <property type="protein sequence ID" value="KAG7488511.1"/>
    <property type="molecule type" value="Genomic_DNA"/>
</dbReference>
<dbReference type="Proteomes" id="UP001046870">
    <property type="component" value="Chromosome 2"/>
</dbReference>
<evidence type="ECO:0000256" key="1">
    <source>
        <dbReference type="SAM" id="SignalP"/>
    </source>
</evidence>
<evidence type="ECO:0008006" key="4">
    <source>
        <dbReference type="Google" id="ProtNLM"/>
    </source>
</evidence>
<proteinExistence type="predicted"/>
<accession>A0A9D3TGI5</accession>
<dbReference type="AlphaFoldDB" id="A0A9D3TGI5"/>